<evidence type="ECO:0000313" key="7">
    <source>
        <dbReference type="Proteomes" id="UP000035722"/>
    </source>
</evidence>
<feature type="domain" description="HTH marR-type" evidence="5">
    <location>
        <begin position="9"/>
        <end position="143"/>
    </location>
</feature>
<dbReference type="SMART" id="SM00347">
    <property type="entry name" value="HTH_MARR"/>
    <property type="match status" value="1"/>
</dbReference>
<feature type="region of interest" description="Disordered" evidence="4">
    <location>
        <begin position="152"/>
        <end position="177"/>
    </location>
</feature>
<dbReference type="SUPFAM" id="SSF46785">
    <property type="entry name" value="Winged helix' DNA-binding domain"/>
    <property type="match status" value="1"/>
</dbReference>
<accession>A0A024H7W8</accession>
<dbReference type="PROSITE" id="PS01117">
    <property type="entry name" value="HTH_MARR_1"/>
    <property type="match status" value="1"/>
</dbReference>
<comment type="caution">
    <text evidence="6">The sequence shown here is derived from an EMBL/GenBank/DDBJ whole genome shotgun (WGS) entry which is preliminary data.</text>
</comment>
<keyword evidence="3" id="KW-0804">Transcription</keyword>
<reference evidence="7" key="1">
    <citation type="journal article" date="2014" name="Genome Announc.">
        <title>Genome Sequence of Arthrobacter siccitolerans 4J27, a Xeroprotectant-Producing Desiccation-Tolerant Microorganism.</title>
        <authorList>
            <person name="Manzanera M."/>
            <person name="Santa-Cruz-Calvo L."/>
            <person name="Vilchez J.I."/>
            <person name="Garcia-Fontana C."/>
            <person name="Silva-Castro G.A."/>
            <person name="Calvo C."/>
            <person name="Gonzalez-Lopez J."/>
        </authorList>
    </citation>
    <scope>NUCLEOTIDE SEQUENCE [LARGE SCALE GENOMIC DNA]</scope>
    <source>
        <strain evidence="7">4J27</strain>
    </source>
</reference>
<dbReference type="RefSeq" id="WP_050057075.1">
    <property type="nucleotide sequence ID" value="NZ_CAQI01000059.1"/>
</dbReference>
<keyword evidence="1" id="KW-0805">Transcription regulation</keyword>
<evidence type="ECO:0000256" key="2">
    <source>
        <dbReference type="ARBA" id="ARBA00023125"/>
    </source>
</evidence>
<dbReference type="InterPro" id="IPR000835">
    <property type="entry name" value="HTH_MarR-typ"/>
</dbReference>
<dbReference type="GO" id="GO:0003700">
    <property type="term" value="F:DNA-binding transcription factor activity"/>
    <property type="evidence" value="ECO:0007669"/>
    <property type="project" value="InterPro"/>
</dbReference>
<dbReference type="InterPro" id="IPR036390">
    <property type="entry name" value="WH_DNA-bd_sf"/>
</dbReference>
<gene>
    <name evidence="6" type="ORF">ARTSIC4J27_4272</name>
</gene>
<evidence type="ECO:0000256" key="4">
    <source>
        <dbReference type="SAM" id="MobiDB-lite"/>
    </source>
</evidence>
<dbReference type="OrthoDB" id="4462574at2"/>
<dbReference type="InterPro" id="IPR023187">
    <property type="entry name" value="Tscrpt_reg_MarR-type_CS"/>
</dbReference>
<dbReference type="PRINTS" id="PR00598">
    <property type="entry name" value="HTHMARR"/>
</dbReference>
<dbReference type="InterPro" id="IPR039422">
    <property type="entry name" value="MarR/SlyA-like"/>
</dbReference>
<name>A0A024H7W8_9MICC</name>
<dbReference type="GO" id="GO:0003677">
    <property type="term" value="F:DNA binding"/>
    <property type="evidence" value="ECO:0007669"/>
    <property type="project" value="UniProtKB-KW"/>
</dbReference>
<keyword evidence="7" id="KW-1185">Reference proteome</keyword>
<evidence type="ECO:0000256" key="1">
    <source>
        <dbReference type="ARBA" id="ARBA00023015"/>
    </source>
</evidence>
<dbReference type="Gene3D" id="1.10.10.10">
    <property type="entry name" value="Winged helix-like DNA-binding domain superfamily/Winged helix DNA-binding domain"/>
    <property type="match status" value="1"/>
</dbReference>
<dbReference type="PANTHER" id="PTHR33164:SF64">
    <property type="entry name" value="TRANSCRIPTIONAL REGULATOR SLYA"/>
    <property type="match status" value="1"/>
</dbReference>
<dbReference type="PANTHER" id="PTHR33164">
    <property type="entry name" value="TRANSCRIPTIONAL REGULATOR, MARR FAMILY"/>
    <property type="match status" value="1"/>
</dbReference>
<dbReference type="AlphaFoldDB" id="A0A024H7W8"/>
<dbReference type="Pfam" id="PF01047">
    <property type="entry name" value="MarR"/>
    <property type="match status" value="1"/>
</dbReference>
<dbReference type="PROSITE" id="PS50995">
    <property type="entry name" value="HTH_MARR_2"/>
    <property type="match status" value="1"/>
</dbReference>
<organism evidence="6 7">
    <name type="scientific">Pseudarthrobacter siccitolerans</name>
    <dbReference type="NCBI Taxonomy" id="861266"/>
    <lineage>
        <taxon>Bacteria</taxon>
        <taxon>Bacillati</taxon>
        <taxon>Actinomycetota</taxon>
        <taxon>Actinomycetes</taxon>
        <taxon>Micrococcales</taxon>
        <taxon>Micrococcaceae</taxon>
        <taxon>Pseudarthrobacter</taxon>
    </lineage>
</organism>
<sequence>MTSNLDPDARNSYRLITLAARLVQRRQDDALAPLGLTRAAVIALEGLAAGPLNQEQLAEVVRVQSQTLGRVLTRLEGSGHITRTRQSKDRRQFKVELTDFGRAALDAARQAEIDAYPDDPEISWKVLQDELTKFIRAVPPGRDPEVVPFVVPDHHRSPRRFPGTRGHGFRGQDHPQQ</sequence>
<protein>
    <submittedName>
        <fullName evidence="6">MarR family protein</fullName>
    </submittedName>
</protein>
<dbReference type="InterPro" id="IPR036388">
    <property type="entry name" value="WH-like_DNA-bd_sf"/>
</dbReference>
<dbReference type="STRING" id="861266.ARTSIC4J27_4272"/>
<dbReference type="Proteomes" id="UP000035722">
    <property type="component" value="Unassembled WGS sequence"/>
</dbReference>
<dbReference type="EMBL" id="CAQI01000059">
    <property type="protein sequence ID" value="CCQ48270.1"/>
    <property type="molecule type" value="Genomic_DNA"/>
</dbReference>
<proteinExistence type="predicted"/>
<evidence type="ECO:0000259" key="5">
    <source>
        <dbReference type="PROSITE" id="PS50995"/>
    </source>
</evidence>
<evidence type="ECO:0000313" key="6">
    <source>
        <dbReference type="EMBL" id="CCQ48270.1"/>
    </source>
</evidence>
<evidence type="ECO:0000256" key="3">
    <source>
        <dbReference type="ARBA" id="ARBA00023163"/>
    </source>
</evidence>
<keyword evidence="2" id="KW-0238">DNA-binding</keyword>
<dbReference type="GO" id="GO:0006950">
    <property type="term" value="P:response to stress"/>
    <property type="evidence" value="ECO:0007669"/>
    <property type="project" value="TreeGrafter"/>
</dbReference>